<organism evidence="2">
    <name type="scientific">Oppiella nova</name>
    <dbReference type="NCBI Taxonomy" id="334625"/>
    <lineage>
        <taxon>Eukaryota</taxon>
        <taxon>Metazoa</taxon>
        <taxon>Ecdysozoa</taxon>
        <taxon>Arthropoda</taxon>
        <taxon>Chelicerata</taxon>
        <taxon>Arachnida</taxon>
        <taxon>Acari</taxon>
        <taxon>Acariformes</taxon>
        <taxon>Sarcoptiformes</taxon>
        <taxon>Oribatida</taxon>
        <taxon>Brachypylina</taxon>
        <taxon>Oppioidea</taxon>
        <taxon>Oppiidae</taxon>
        <taxon>Oppiella</taxon>
    </lineage>
</organism>
<proteinExistence type="predicted"/>
<reference evidence="2" key="1">
    <citation type="submission" date="2020-11" db="EMBL/GenBank/DDBJ databases">
        <authorList>
            <person name="Tran Van P."/>
        </authorList>
    </citation>
    <scope>NUCLEOTIDE SEQUENCE</scope>
</reference>
<feature type="transmembrane region" description="Helical" evidence="1">
    <location>
        <begin position="116"/>
        <end position="135"/>
    </location>
</feature>
<accession>A0A7R9QJT1</accession>
<keyword evidence="1" id="KW-1133">Transmembrane helix</keyword>
<dbReference type="AlphaFoldDB" id="A0A7R9QJT1"/>
<dbReference type="EMBL" id="OC917564">
    <property type="protein sequence ID" value="CAD7647410.1"/>
    <property type="molecule type" value="Genomic_DNA"/>
</dbReference>
<sequence length="161" mass="18375">MSKKSFQDLLCLVKQDLEALSQRGHPVPADKQLLIAHRYYIPPDRCRWSPSSPIIALFFPSFPLSHHNRSGGKLRSQKESLFSRCLMTFLANDFDFLGTTFMAIDFIGRGKFDDLIPMVILIAIIWILQGVQIIAHNVGNIGAHSRHWIFLDTTTAFYDLK</sequence>
<name>A0A7R9QJT1_9ACAR</name>
<keyword evidence="1" id="KW-0812">Transmembrane</keyword>
<evidence type="ECO:0000256" key="1">
    <source>
        <dbReference type="SAM" id="Phobius"/>
    </source>
</evidence>
<dbReference type="EMBL" id="CAJPVJ010002739">
    <property type="protein sequence ID" value="CAG2166720.1"/>
    <property type="molecule type" value="Genomic_DNA"/>
</dbReference>
<keyword evidence="3" id="KW-1185">Reference proteome</keyword>
<gene>
    <name evidence="2" type="ORF">ONB1V03_LOCUS6235</name>
</gene>
<keyword evidence="1" id="KW-0472">Membrane</keyword>
<evidence type="ECO:0000313" key="3">
    <source>
        <dbReference type="Proteomes" id="UP000728032"/>
    </source>
</evidence>
<dbReference type="OrthoDB" id="6329868at2759"/>
<evidence type="ECO:0000313" key="2">
    <source>
        <dbReference type="EMBL" id="CAD7647410.1"/>
    </source>
</evidence>
<protein>
    <submittedName>
        <fullName evidence="2">Uncharacterized protein</fullName>
    </submittedName>
</protein>
<dbReference type="Proteomes" id="UP000728032">
    <property type="component" value="Unassembled WGS sequence"/>
</dbReference>